<evidence type="ECO:0000256" key="9">
    <source>
        <dbReference type="ARBA" id="ARBA00023136"/>
    </source>
</evidence>
<dbReference type="Gene3D" id="3.30.2010.10">
    <property type="entry name" value="Metalloproteases ('zincins'), catalytic domain"/>
    <property type="match status" value="1"/>
</dbReference>
<keyword evidence="6 10" id="KW-0862">Zinc</keyword>
<name>A0A2M7G3K2_9BACT</name>
<keyword evidence="7" id="KW-1133">Transmembrane helix</keyword>
<sequence length="331" mass="37301">MNSTPVQEQNTVNCSFCGKTHSIRPETLSKIEIRCSQCKLMLSSTPHSHFQHLDPAVYRHQLDTDSQQHLRSLPGVDNIIRKLLDFAQEAFPESFFAANCIQASPQQYADLHAKLEVACRTLGMTLRPHLYISPEDMVSSTGWGTFSGGTDKPFIVLPVTLLENFEEHEILAVLAHEMGHFQLNQHAVKVAADFLQLMLTKPLRRNPMGAFLENITPPVQNALLNWRYKADLSADRSALLVLQNPEQLAQLLMKIAGNASESTNTLENFITQARNLDRQSILNWLDKPGVQQLCPTPPRFAVWRMAELLSWTSDDMKTYGYSKIIKVFAAS</sequence>
<dbReference type="PANTHER" id="PTHR43221:SF3">
    <property type="entry name" value="SLL1280 PROTEIN"/>
    <property type="match status" value="1"/>
</dbReference>
<dbReference type="InterPro" id="IPR001915">
    <property type="entry name" value="Peptidase_M48"/>
</dbReference>
<gene>
    <name evidence="12" type="ORF">COW36_11810</name>
</gene>
<keyword evidence="8 10" id="KW-0482">Metalloprotease</keyword>
<evidence type="ECO:0000313" key="13">
    <source>
        <dbReference type="Proteomes" id="UP000231019"/>
    </source>
</evidence>
<evidence type="ECO:0000256" key="10">
    <source>
        <dbReference type="RuleBase" id="RU003983"/>
    </source>
</evidence>
<keyword evidence="3" id="KW-0812">Transmembrane</keyword>
<comment type="caution">
    <text evidence="12">The sequence shown here is derived from an EMBL/GenBank/DDBJ whole genome shotgun (WGS) entry which is preliminary data.</text>
</comment>
<evidence type="ECO:0000256" key="3">
    <source>
        <dbReference type="ARBA" id="ARBA00022692"/>
    </source>
</evidence>
<dbReference type="GO" id="GO:0006508">
    <property type="term" value="P:proteolysis"/>
    <property type="evidence" value="ECO:0007669"/>
    <property type="project" value="UniProtKB-KW"/>
</dbReference>
<reference evidence="12 13" key="1">
    <citation type="submission" date="2017-09" db="EMBL/GenBank/DDBJ databases">
        <title>Depth-based differentiation of microbial function through sediment-hosted aquifers and enrichment of novel symbionts in the deep terrestrial subsurface.</title>
        <authorList>
            <person name="Probst A.J."/>
            <person name="Ladd B."/>
            <person name="Jarett J.K."/>
            <person name="Geller-Mcgrath D.E."/>
            <person name="Sieber C.M."/>
            <person name="Emerson J.B."/>
            <person name="Anantharaman K."/>
            <person name="Thomas B.C."/>
            <person name="Malmstrom R."/>
            <person name="Stieglmeier M."/>
            <person name="Klingl A."/>
            <person name="Woyke T."/>
            <person name="Ryan C.M."/>
            <person name="Banfield J.F."/>
        </authorList>
    </citation>
    <scope>NUCLEOTIDE SEQUENCE [LARGE SCALE GENOMIC DNA]</scope>
    <source>
        <strain evidence="12">CG17_big_fil_post_rev_8_21_14_2_50_48_46</strain>
    </source>
</reference>
<dbReference type="EMBL" id="PFFQ01000037">
    <property type="protein sequence ID" value="PIW16449.1"/>
    <property type="molecule type" value="Genomic_DNA"/>
</dbReference>
<dbReference type="GO" id="GO:0004222">
    <property type="term" value="F:metalloendopeptidase activity"/>
    <property type="evidence" value="ECO:0007669"/>
    <property type="project" value="InterPro"/>
</dbReference>
<keyword evidence="5 10" id="KW-0378">Hydrolase</keyword>
<accession>A0A2M7G3K2</accession>
<comment type="similarity">
    <text evidence="10">Belongs to the peptidase M48 family.</text>
</comment>
<keyword evidence="2 10" id="KW-0645">Protease</keyword>
<organism evidence="12 13">
    <name type="scientific">bacterium (Candidatus Blackallbacteria) CG17_big_fil_post_rev_8_21_14_2_50_48_46</name>
    <dbReference type="NCBI Taxonomy" id="2014261"/>
    <lineage>
        <taxon>Bacteria</taxon>
        <taxon>Candidatus Blackallbacteria</taxon>
    </lineage>
</organism>
<dbReference type="AlphaFoldDB" id="A0A2M7G3K2"/>
<evidence type="ECO:0000256" key="7">
    <source>
        <dbReference type="ARBA" id="ARBA00022989"/>
    </source>
</evidence>
<keyword evidence="9" id="KW-0472">Membrane</keyword>
<feature type="domain" description="Peptidase M48" evidence="11">
    <location>
        <begin position="105"/>
        <end position="310"/>
    </location>
</feature>
<dbReference type="Pfam" id="PF01435">
    <property type="entry name" value="Peptidase_M48"/>
    <property type="match status" value="1"/>
</dbReference>
<keyword evidence="1" id="KW-1003">Cell membrane</keyword>
<dbReference type="InterPro" id="IPR050083">
    <property type="entry name" value="HtpX_protease"/>
</dbReference>
<dbReference type="PANTHER" id="PTHR43221">
    <property type="entry name" value="PROTEASE HTPX"/>
    <property type="match status" value="1"/>
</dbReference>
<protein>
    <recommendedName>
        <fullName evidence="11">Peptidase M48 domain-containing protein</fullName>
    </recommendedName>
</protein>
<evidence type="ECO:0000256" key="6">
    <source>
        <dbReference type="ARBA" id="ARBA00022833"/>
    </source>
</evidence>
<comment type="cofactor">
    <cofactor evidence="10">
        <name>Zn(2+)</name>
        <dbReference type="ChEBI" id="CHEBI:29105"/>
    </cofactor>
    <text evidence="10">Binds 1 zinc ion per subunit.</text>
</comment>
<proteinExistence type="inferred from homology"/>
<evidence type="ECO:0000313" key="12">
    <source>
        <dbReference type="EMBL" id="PIW16449.1"/>
    </source>
</evidence>
<dbReference type="Proteomes" id="UP000231019">
    <property type="component" value="Unassembled WGS sequence"/>
</dbReference>
<evidence type="ECO:0000256" key="5">
    <source>
        <dbReference type="ARBA" id="ARBA00022801"/>
    </source>
</evidence>
<dbReference type="GO" id="GO:0046872">
    <property type="term" value="F:metal ion binding"/>
    <property type="evidence" value="ECO:0007669"/>
    <property type="project" value="UniProtKB-KW"/>
</dbReference>
<evidence type="ECO:0000256" key="4">
    <source>
        <dbReference type="ARBA" id="ARBA00022723"/>
    </source>
</evidence>
<dbReference type="CDD" id="cd07325">
    <property type="entry name" value="M48_Ste24p_like"/>
    <property type="match status" value="1"/>
</dbReference>
<evidence type="ECO:0000256" key="2">
    <source>
        <dbReference type="ARBA" id="ARBA00022670"/>
    </source>
</evidence>
<evidence type="ECO:0000256" key="1">
    <source>
        <dbReference type="ARBA" id="ARBA00022475"/>
    </source>
</evidence>
<keyword evidence="4" id="KW-0479">Metal-binding</keyword>
<evidence type="ECO:0000259" key="11">
    <source>
        <dbReference type="Pfam" id="PF01435"/>
    </source>
</evidence>
<evidence type="ECO:0000256" key="8">
    <source>
        <dbReference type="ARBA" id="ARBA00023049"/>
    </source>
</evidence>